<keyword evidence="4 6" id="KW-0418">Kinase</keyword>
<evidence type="ECO:0000313" key="8">
    <source>
        <dbReference type="EMBL" id="GBE59157.1"/>
    </source>
</evidence>
<dbReference type="EMBL" id="BDSA01000001">
    <property type="protein sequence ID" value="GBE59157.1"/>
    <property type="molecule type" value="Genomic_DNA"/>
</dbReference>
<name>A0A2H6K831_9APIC</name>
<keyword evidence="3 6" id="KW-0547">Nucleotide-binding</keyword>
<dbReference type="Pfam" id="PF00781">
    <property type="entry name" value="DAGK_cat"/>
    <property type="match status" value="1"/>
</dbReference>
<feature type="domain" description="DAGKc" evidence="7">
    <location>
        <begin position="401"/>
        <end position="499"/>
    </location>
</feature>
<gene>
    <name evidence="8" type="ORF">BOVATA_006500</name>
</gene>
<keyword evidence="5 6" id="KW-0067">ATP-binding</keyword>
<organism evidence="8 9">
    <name type="scientific">Babesia ovata</name>
    <dbReference type="NCBI Taxonomy" id="189622"/>
    <lineage>
        <taxon>Eukaryota</taxon>
        <taxon>Sar</taxon>
        <taxon>Alveolata</taxon>
        <taxon>Apicomplexa</taxon>
        <taxon>Aconoidasida</taxon>
        <taxon>Piroplasmida</taxon>
        <taxon>Babesiidae</taxon>
        <taxon>Babesia</taxon>
    </lineage>
</organism>
<evidence type="ECO:0000256" key="5">
    <source>
        <dbReference type="ARBA" id="ARBA00022840"/>
    </source>
</evidence>
<dbReference type="SMART" id="SM00046">
    <property type="entry name" value="DAGKc"/>
    <property type="match status" value="1"/>
</dbReference>
<dbReference type="InterPro" id="IPR017438">
    <property type="entry name" value="ATP-NAD_kinase_N"/>
</dbReference>
<protein>
    <recommendedName>
        <fullName evidence="6">Diacylglycerol kinase</fullName>
        <shortName evidence="6">DAG kinase</shortName>
        <ecNumber evidence="6">2.7.1.107</ecNumber>
    </recommendedName>
</protein>
<evidence type="ECO:0000313" key="9">
    <source>
        <dbReference type="Proteomes" id="UP000236319"/>
    </source>
</evidence>
<dbReference type="GO" id="GO:0004143">
    <property type="term" value="F:ATP-dependent diacylglycerol kinase activity"/>
    <property type="evidence" value="ECO:0007669"/>
    <property type="project" value="UniProtKB-EC"/>
</dbReference>
<evidence type="ECO:0000259" key="7">
    <source>
        <dbReference type="PROSITE" id="PS50146"/>
    </source>
</evidence>
<dbReference type="OrthoDB" id="242257at2759"/>
<dbReference type="InterPro" id="IPR001206">
    <property type="entry name" value="Diacylglycerol_kinase_cat_dom"/>
</dbReference>
<dbReference type="InterPro" id="IPR012430">
    <property type="entry name" value="TMEM43_fam"/>
</dbReference>
<dbReference type="GO" id="GO:0007200">
    <property type="term" value="P:phospholipase C-activating G protein-coupled receptor signaling pathway"/>
    <property type="evidence" value="ECO:0007669"/>
    <property type="project" value="InterPro"/>
</dbReference>
<reference evidence="8 9" key="1">
    <citation type="journal article" date="2017" name="BMC Genomics">
        <title>Whole-genome assembly of Babesia ovata and comparative genomics between closely related pathogens.</title>
        <authorList>
            <person name="Yamagishi J."/>
            <person name="Asada M."/>
            <person name="Hakimi H."/>
            <person name="Tanaka T.Q."/>
            <person name="Sugimoto C."/>
            <person name="Kawazu S."/>
        </authorList>
    </citation>
    <scope>NUCLEOTIDE SEQUENCE [LARGE SCALE GENOMIC DNA]</scope>
    <source>
        <strain evidence="8 9">Miyake</strain>
    </source>
</reference>
<sequence length="732" mass="82789">MSKSRSQAPCTPSDEFDHRLVYIVGYTGFRVHALQDCVIDTRHTFYAPKEFSSNIYSYNGAFFDTKVEMYQWVDKVSYYGVHKVGAFVDHAVTQRNIVDFLFSTERNPGYFPHVPGVGRKFAPKLKLGGYSVPPGAFAAVRGVRQLPLIDDRWYQPSDITYPLPVPNVDYLNTQVHNNALYTGDPLNPKIGDLKVTFWGNETMRFSAIGRQRSALIPKETFLEPFPLQDHNVVLVGEGGGSPLALATAFYSQFESTQATYWSLRLTSLALITATLYMYYYGLRAPKPGNAAALQFLRKRGHAVHDGGPDLDALPPVPIFPLIAARLRVLRGRDVHMRREEGLELLRGKLCPRPSADALTPMQPEVDELRFSKPVPAIVRIYSITDGASGNKPGLCHLRDFMASKSPEDNVKVVVCGGDGSMVWLISEIEAHSIDYSSISFAIVPYGTGNDLARSVNWNDLNGLMPFDMNMTPLRRVIERLFKATEIQHDLWQILITVEPEGSFNKISSSTHQKQTILDAEGHEVLHMEFVMGNYFSLGVDARIGRGFDRKRSNSGPMNKFIYMLQGFKNSMRPVVRVDKQIDRMLCGEGYNKTVFTTDTHNLEFPILPRTASLVALNIPSYSAGVAAFTKAKRIGLENMRDDEIRELSKTSQKMGDRRMEFVTYRRISHIAFDFCGLGVARRLHFGEGPWKILFKELHPREKVYFQVDGEFFVMLQPKEVEIKHFRTIKLLK</sequence>
<dbReference type="PROSITE" id="PS50146">
    <property type="entry name" value="DAGK"/>
    <property type="match status" value="1"/>
</dbReference>
<accession>A0A2H6K831</accession>
<evidence type="ECO:0000256" key="4">
    <source>
        <dbReference type="ARBA" id="ARBA00022777"/>
    </source>
</evidence>
<dbReference type="Proteomes" id="UP000236319">
    <property type="component" value="Unassembled WGS sequence"/>
</dbReference>
<dbReference type="PANTHER" id="PTHR11255:SF121">
    <property type="entry name" value="DIACYLGLYCEROL KINASE (ATP)"/>
    <property type="match status" value="1"/>
</dbReference>
<dbReference type="SMART" id="SM00045">
    <property type="entry name" value="DAGKa"/>
    <property type="match status" value="1"/>
</dbReference>
<dbReference type="PANTHER" id="PTHR11255">
    <property type="entry name" value="DIACYLGLYCEROL KINASE"/>
    <property type="match status" value="1"/>
</dbReference>
<dbReference type="Gene3D" id="3.40.50.10330">
    <property type="entry name" value="Probable inorganic polyphosphate/atp-NAD kinase, domain 1"/>
    <property type="match status" value="1"/>
</dbReference>
<dbReference type="Pfam" id="PF00609">
    <property type="entry name" value="DAGK_acc"/>
    <property type="match status" value="1"/>
</dbReference>
<evidence type="ECO:0000256" key="6">
    <source>
        <dbReference type="RuleBase" id="RU361128"/>
    </source>
</evidence>
<dbReference type="EC" id="2.7.1.107" evidence="6"/>
<dbReference type="GO" id="GO:0016020">
    <property type="term" value="C:membrane"/>
    <property type="evidence" value="ECO:0007669"/>
    <property type="project" value="TreeGrafter"/>
</dbReference>
<dbReference type="InterPro" id="IPR037607">
    <property type="entry name" value="DGK"/>
</dbReference>
<dbReference type="SUPFAM" id="SSF111331">
    <property type="entry name" value="NAD kinase/diacylglycerol kinase-like"/>
    <property type="match status" value="1"/>
</dbReference>
<evidence type="ECO:0000256" key="3">
    <source>
        <dbReference type="ARBA" id="ARBA00022741"/>
    </source>
</evidence>
<keyword evidence="9" id="KW-1185">Reference proteome</keyword>
<dbReference type="InterPro" id="IPR000756">
    <property type="entry name" value="Diacylglycerol_kin_accessory"/>
</dbReference>
<dbReference type="InterPro" id="IPR016064">
    <property type="entry name" value="NAD/diacylglycerol_kinase_sf"/>
</dbReference>
<dbReference type="Pfam" id="PF07787">
    <property type="entry name" value="TMEM43"/>
    <property type="match status" value="1"/>
</dbReference>
<comment type="similarity">
    <text evidence="1 6">Belongs to the eukaryotic diacylglycerol kinase family.</text>
</comment>
<dbReference type="VEuPathDB" id="PiroplasmaDB:BOVATA_006500"/>
<evidence type="ECO:0000256" key="2">
    <source>
        <dbReference type="ARBA" id="ARBA00022679"/>
    </source>
</evidence>
<dbReference type="GeneID" id="39872927"/>
<dbReference type="AlphaFoldDB" id="A0A2H6K831"/>
<comment type="caution">
    <text evidence="8">The sequence shown here is derived from an EMBL/GenBank/DDBJ whole genome shotgun (WGS) entry which is preliminary data.</text>
</comment>
<evidence type="ECO:0000256" key="1">
    <source>
        <dbReference type="ARBA" id="ARBA00009280"/>
    </source>
</evidence>
<dbReference type="GO" id="GO:0005524">
    <property type="term" value="F:ATP binding"/>
    <property type="evidence" value="ECO:0007669"/>
    <property type="project" value="UniProtKB-KW"/>
</dbReference>
<comment type="catalytic activity">
    <reaction evidence="6">
        <text>a 1,2-diacyl-sn-glycerol + ATP = a 1,2-diacyl-sn-glycero-3-phosphate + ADP + H(+)</text>
        <dbReference type="Rhea" id="RHEA:10272"/>
        <dbReference type="ChEBI" id="CHEBI:15378"/>
        <dbReference type="ChEBI" id="CHEBI:17815"/>
        <dbReference type="ChEBI" id="CHEBI:30616"/>
        <dbReference type="ChEBI" id="CHEBI:58608"/>
        <dbReference type="ChEBI" id="CHEBI:456216"/>
        <dbReference type="EC" id="2.7.1.107"/>
    </reaction>
</comment>
<dbReference type="RefSeq" id="XP_028865400.1">
    <property type="nucleotide sequence ID" value="XM_029009567.1"/>
</dbReference>
<proteinExistence type="inferred from homology"/>
<keyword evidence="2 6" id="KW-0808">Transferase</keyword>